<sequence length="51" mass="5584">MTVKTFSLLVLFILGSAFAESTRPNIVIFLSDDQGWGDLSINGNKDLSNHT</sequence>
<evidence type="ECO:0000313" key="3">
    <source>
        <dbReference type="Proteomes" id="UP001214250"/>
    </source>
</evidence>
<dbReference type="EMBL" id="CP117811">
    <property type="protein sequence ID" value="WDE96681.1"/>
    <property type="molecule type" value="Genomic_DNA"/>
</dbReference>
<dbReference type="Gene3D" id="3.40.720.10">
    <property type="entry name" value="Alkaline Phosphatase, subunit A"/>
    <property type="match status" value="1"/>
</dbReference>
<proteinExistence type="predicted"/>
<keyword evidence="1" id="KW-0732">Signal</keyword>
<reference evidence="2 3" key="1">
    <citation type="submission" date="2023-02" db="EMBL/GenBank/DDBJ databases">
        <title>Genome sequence of Lentisphaera profundi SAORIC-696.</title>
        <authorList>
            <person name="Kim e."/>
            <person name="Cho J.-C."/>
            <person name="Choi A."/>
            <person name="Kang I."/>
        </authorList>
    </citation>
    <scope>NUCLEOTIDE SEQUENCE [LARGE SCALE GENOMIC DNA]</scope>
    <source>
        <strain evidence="2 3">SAORIC-696</strain>
    </source>
</reference>
<organism evidence="2 3">
    <name type="scientific">Lentisphaera profundi</name>
    <dbReference type="NCBI Taxonomy" id="1658616"/>
    <lineage>
        <taxon>Bacteria</taxon>
        <taxon>Pseudomonadati</taxon>
        <taxon>Lentisphaerota</taxon>
        <taxon>Lentisphaeria</taxon>
        <taxon>Lentisphaerales</taxon>
        <taxon>Lentisphaeraceae</taxon>
        <taxon>Lentisphaera</taxon>
    </lineage>
</organism>
<dbReference type="InterPro" id="IPR017850">
    <property type="entry name" value="Alkaline_phosphatase_core_sf"/>
</dbReference>
<dbReference type="SUPFAM" id="SSF53649">
    <property type="entry name" value="Alkaline phosphatase-like"/>
    <property type="match status" value="1"/>
</dbReference>
<feature type="signal peptide" evidence="1">
    <location>
        <begin position="1"/>
        <end position="19"/>
    </location>
</feature>
<evidence type="ECO:0008006" key="4">
    <source>
        <dbReference type="Google" id="ProtNLM"/>
    </source>
</evidence>
<evidence type="ECO:0000256" key="1">
    <source>
        <dbReference type="SAM" id="SignalP"/>
    </source>
</evidence>
<protein>
    <recommendedName>
        <fullName evidence="4">Sulfatase N-terminal domain-containing protein</fullName>
    </recommendedName>
</protein>
<feature type="chain" id="PRO_5046526632" description="Sulfatase N-terminal domain-containing protein" evidence="1">
    <location>
        <begin position="20"/>
        <end position="51"/>
    </location>
</feature>
<gene>
    <name evidence="2" type="ORF">PQO03_01710</name>
</gene>
<keyword evidence="3" id="KW-1185">Reference proteome</keyword>
<evidence type="ECO:0000313" key="2">
    <source>
        <dbReference type="EMBL" id="WDE96681.1"/>
    </source>
</evidence>
<name>A0ABY7VR66_9BACT</name>
<dbReference type="Proteomes" id="UP001214250">
    <property type="component" value="Chromosome 1"/>
</dbReference>
<accession>A0ABY7VR66</accession>